<dbReference type="AlphaFoldDB" id="A0A8J6YWG5"/>
<feature type="transmembrane region" description="Helical" evidence="1">
    <location>
        <begin position="141"/>
        <end position="161"/>
    </location>
</feature>
<evidence type="ECO:0000313" key="3">
    <source>
        <dbReference type="Proteomes" id="UP000609121"/>
    </source>
</evidence>
<name>A0A8J6YWG5_9RHOB</name>
<dbReference type="RefSeq" id="WP_193183541.1">
    <property type="nucleotide sequence ID" value="NZ_JACVXA010000040.1"/>
</dbReference>
<keyword evidence="3" id="KW-1185">Reference proteome</keyword>
<feature type="transmembrane region" description="Helical" evidence="1">
    <location>
        <begin position="103"/>
        <end position="121"/>
    </location>
</feature>
<dbReference type="EMBL" id="JACVXA010000040">
    <property type="protein sequence ID" value="MBE3639160.1"/>
    <property type="molecule type" value="Genomic_DNA"/>
</dbReference>
<keyword evidence="1" id="KW-0812">Transmembrane</keyword>
<organism evidence="2 3">
    <name type="scientific">Mangrovicoccus algicola</name>
    <dbReference type="NCBI Taxonomy" id="2771008"/>
    <lineage>
        <taxon>Bacteria</taxon>
        <taxon>Pseudomonadati</taxon>
        <taxon>Pseudomonadota</taxon>
        <taxon>Alphaproteobacteria</taxon>
        <taxon>Rhodobacterales</taxon>
        <taxon>Paracoccaceae</taxon>
        <taxon>Mangrovicoccus</taxon>
    </lineage>
</organism>
<keyword evidence="1" id="KW-0472">Membrane</keyword>
<keyword evidence="1" id="KW-1133">Transmembrane helix</keyword>
<sequence>MARSRGAGLWLARAAYAAIALAAMAVLLMPLWIEPGGWPGPDLLSALTLAWVLRRPEQVPVLLIAGVMLTADLMLQRPPGLWAALMVAGSEVLRARRRTGRPLGVVAEWALAGTVIFAMSLADWLAMTVTLARHAPLADMLAATAVTILSYPLTALGLRLAGVRRLDYPQGVIRRTRT</sequence>
<feature type="transmembrane region" description="Helical" evidence="1">
    <location>
        <begin position="12"/>
        <end position="33"/>
    </location>
</feature>
<evidence type="ECO:0000313" key="2">
    <source>
        <dbReference type="EMBL" id="MBE3639160.1"/>
    </source>
</evidence>
<gene>
    <name evidence="2" type="ORF">ICN82_13215</name>
</gene>
<dbReference type="Proteomes" id="UP000609121">
    <property type="component" value="Unassembled WGS sequence"/>
</dbReference>
<proteinExistence type="predicted"/>
<accession>A0A8J6YWG5</accession>
<reference evidence="2" key="1">
    <citation type="submission" date="2020-09" db="EMBL/GenBank/DDBJ databases">
        <title>A novel bacterium of genus Mangrovicoccus, isolated from South China Sea.</title>
        <authorList>
            <person name="Huang H."/>
            <person name="Mo K."/>
            <person name="Hu Y."/>
        </authorList>
    </citation>
    <scope>NUCLEOTIDE SEQUENCE</scope>
    <source>
        <strain evidence="2">HB182678</strain>
    </source>
</reference>
<protein>
    <submittedName>
        <fullName evidence="2">Rod shape-determining protein MreD</fullName>
    </submittedName>
</protein>
<evidence type="ECO:0000256" key="1">
    <source>
        <dbReference type="SAM" id="Phobius"/>
    </source>
</evidence>
<comment type="caution">
    <text evidence="2">The sequence shown here is derived from an EMBL/GenBank/DDBJ whole genome shotgun (WGS) entry which is preliminary data.</text>
</comment>